<keyword evidence="2" id="KW-1185">Reference proteome</keyword>
<accession>A0ACB5THD8</accession>
<protein>
    <submittedName>
        <fullName evidence="1">Unnamed protein product</fullName>
    </submittedName>
</protein>
<comment type="caution">
    <text evidence="1">The sequence shown here is derived from an EMBL/GenBank/DDBJ whole genome shotgun (WGS) entry which is preliminary data.</text>
</comment>
<evidence type="ECO:0000313" key="2">
    <source>
        <dbReference type="Proteomes" id="UP001165101"/>
    </source>
</evidence>
<proteinExistence type="predicted"/>
<reference evidence="1" key="1">
    <citation type="submission" date="2023-04" db="EMBL/GenBank/DDBJ databases">
        <title>Candida boidinii NBRC 1967.</title>
        <authorList>
            <person name="Ichikawa N."/>
            <person name="Sato H."/>
            <person name="Tonouchi N."/>
        </authorList>
    </citation>
    <scope>NUCLEOTIDE SEQUENCE</scope>
    <source>
        <strain evidence="1">NBRC 1967</strain>
    </source>
</reference>
<gene>
    <name evidence="1" type="ORF">Cboi01_000100200</name>
</gene>
<name>A0ACB5THD8_CANBO</name>
<organism evidence="1 2">
    <name type="scientific">Candida boidinii</name>
    <name type="common">Yeast</name>
    <dbReference type="NCBI Taxonomy" id="5477"/>
    <lineage>
        <taxon>Eukaryota</taxon>
        <taxon>Fungi</taxon>
        <taxon>Dikarya</taxon>
        <taxon>Ascomycota</taxon>
        <taxon>Saccharomycotina</taxon>
        <taxon>Pichiomycetes</taxon>
        <taxon>Pichiales</taxon>
        <taxon>Pichiaceae</taxon>
        <taxon>Ogataea</taxon>
        <taxon>Ogataea/Candida clade</taxon>
    </lineage>
</organism>
<evidence type="ECO:0000313" key="1">
    <source>
        <dbReference type="EMBL" id="GME88626.1"/>
    </source>
</evidence>
<dbReference type="EMBL" id="BSXV01000327">
    <property type="protein sequence ID" value="GME88626.1"/>
    <property type="molecule type" value="Genomic_DNA"/>
</dbReference>
<dbReference type="Proteomes" id="UP001165101">
    <property type="component" value="Unassembled WGS sequence"/>
</dbReference>
<sequence length="521" mass="58008">MSERQPLTEHYTSIDPSYGSTSKSNLSTPHNKSTGNTDIVENNITDYDTTDTSNTTNTSNETNETITFTSEVKIVGVSAIPIIMTFMIQYFLAIIPITVLGHIGSLELGAASLAIMTYNITGLGIVQGAVTVLDTFAAQAYGAKKYHHVGEWSQRCFVFICVLLIPMYFVWWFSEPFLNFLQPNKELSSLAQGYLRIMSFGTPGLLLFEVTKRFLQSQGIFHPPTYVLAFIAPFSMILTYFLVFTFNFGFIGAPIAESISYLLMGFLLFIYAGFIDGYQCWNGISKDAMTREIYPMLKLAIPSVCMTLAEYLAFEIMTLEASYLGTDSLAAQSIASTIGSMVFQIPFAYSCATATRVSQLIGSMDKLNSIKSSRICIQAAAILGCTTCTLLFLFARPIVKIFTKDEIVISITLKILPILFITQCYDTINVTIAGIFRSQGRQVLGTSLNFICYYVFGTPLSFYLAFYTDLKILGLWIGLSSSVVLIVIIQIVIMIRTDWDKILDEAKERNSLESEVFEHLE</sequence>